<dbReference type="OrthoDB" id="9793389at2"/>
<keyword evidence="3" id="KW-1185">Reference proteome</keyword>
<keyword evidence="2" id="KW-0808">Transferase</keyword>
<organism evidence="2 3">
    <name type="scientific">Deinococcus detaillensis</name>
    <dbReference type="NCBI Taxonomy" id="2592048"/>
    <lineage>
        <taxon>Bacteria</taxon>
        <taxon>Thermotogati</taxon>
        <taxon>Deinococcota</taxon>
        <taxon>Deinococci</taxon>
        <taxon>Deinococcales</taxon>
        <taxon>Deinococcaceae</taxon>
        <taxon>Deinococcus</taxon>
    </lineage>
</organism>
<dbReference type="SUPFAM" id="SSF55729">
    <property type="entry name" value="Acyl-CoA N-acyltransferases (Nat)"/>
    <property type="match status" value="1"/>
</dbReference>
<dbReference type="EMBL" id="VKDB01000002">
    <property type="protein sequence ID" value="TSA87401.1"/>
    <property type="molecule type" value="Genomic_DNA"/>
</dbReference>
<dbReference type="PANTHER" id="PTHR31435:SF10">
    <property type="entry name" value="BSR4717 PROTEIN"/>
    <property type="match status" value="1"/>
</dbReference>
<dbReference type="InterPro" id="IPR031165">
    <property type="entry name" value="GNAT_YJDJ"/>
</dbReference>
<dbReference type="CDD" id="cd04301">
    <property type="entry name" value="NAT_SF"/>
    <property type="match status" value="1"/>
</dbReference>
<dbReference type="Pfam" id="PF14542">
    <property type="entry name" value="Acetyltransf_CG"/>
    <property type="match status" value="1"/>
</dbReference>
<protein>
    <submittedName>
        <fullName evidence="2">N-acetyltransferase</fullName>
    </submittedName>
</protein>
<comment type="caution">
    <text evidence="2">The sequence shown here is derived from an EMBL/GenBank/DDBJ whole genome shotgun (WGS) entry which is preliminary data.</text>
</comment>
<dbReference type="GO" id="GO:0016740">
    <property type="term" value="F:transferase activity"/>
    <property type="evidence" value="ECO:0007669"/>
    <property type="project" value="UniProtKB-KW"/>
</dbReference>
<reference evidence="2 3" key="1">
    <citation type="submission" date="2019-07" db="EMBL/GenBank/DDBJ databases">
        <title>Deinococcus detaillus sp. nov., isolated from humus soil in Antarctica.</title>
        <authorList>
            <person name="Zhang K."/>
        </authorList>
    </citation>
    <scope>NUCLEOTIDE SEQUENCE [LARGE SCALE GENOMIC DNA]</scope>
    <source>
        <strain evidence="2 3">H1</strain>
    </source>
</reference>
<dbReference type="PROSITE" id="PS51729">
    <property type="entry name" value="GNAT_YJDJ"/>
    <property type="match status" value="1"/>
</dbReference>
<evidence type="ECO:0000313" key="2">
    <source>
        <dbReference type="EMBL" id="TSA87401.1"/>
    </source>
</evidence>
<evidence type="ECO:0000313" key="3">
    <source>
        <dbReference type="Proteomes" id="UP000316092"/>
    </source>
</evidence>
<gene>
    <name evidence="2" type="ORF">FNU79_02635</name>
</gene>
<feature type="domain" description="N-acetyltransferase" evidence="1">
    <location>
        <begin position="9"/>
        <end position="95"/>
    </location>
</feature>
<accession>A0A553V5A8</accession>
<dbReference type="Gene3D" id="3.40.630.30">
    <property type="match status" value="1"/>
</dbReference>
<dbReference type="Proteomes" id="UP000316092">
    <property type="component" value="Unassembled WGS sequence"/>
</dbReference>
<dbReference type="RefSeq" id="WP_143719361.1">
    <property type="nucleotide sequence ID" value="NZ_VKDB01000002.1"/>
</dbReference>
<dbReference type="InterPro" id="IPR016181">
    <property type="entry name" value="Acyl_CoA_acyltransferase"/>
</dbReference>
<name>A0A553V5A8_9DEIO</name>
<proteinExistence type="predicted"/>
<sequence>MSQPSTELRDNSAKHQYEIFSGDQLIGLAKYRVSGNTVNLYHTEVEDGHEGEGLGSQLAKHALDDVKAQGKQVIPSCPFIAAYIKRHPEYQDLVQA</sequence>
<evidence type="ECO:0000259" key="1">
    <source>
        <dbReference type="PROSITE" id="PS51729"/>
    </source>
</evidence>
<dbReference type="InterPro" id="IPR045057">
    <property type="entry name" value="Gcn5-rel_NAT"/>
</dbReference>
<dbReference type="PANTHER" id="PTHR31435">
    <property type="entry name" value="PROTEIN NATD1"/>
    <property type="match status" value="1"/>
</dbReference>
<dbReference type="AlphaFoldDB" id="A0A553V5A8"/>